<proteinExistence type="predicted"/>
<organism evidence="2 3">
    <name type="scientific">Blepharisma stoltei</name>
    <dbReference type="NCBI Taxonomy" id="1481888"/>
    <lineage>
        <taxon>Eukaryota</taxon>
        <taxon>Sar</taxon>
        <taxon>Alveolata</taxon>
        <taxon>Ciliophora</taxon>
        <taxon>Postciliodesmatophora</taxon>
        <taxon>Heterotrichea</taxon>
        <taxon>Heterotrichida</taxon>
        <taxon>Blepharismidae</taxon>
        <taxon>Blepharisma</taxon>
    </lineage>
</organism>
<dbReference type="EMBL" id="CAJZBQ010000035">
    <property type="protein sequence ID" value="CAG9323702.1"/>
    <property type="molecule type" value="Genomic_DNA"/>
</dbReference>
<feature type="region of interest" description="Disordered" evidence="1">
    <location>
        <begin position="193"/>
        <end position="215"/>
    </location>
</feature>
<feature type="region of interest" description="Disordered" evidence="1">
    <location>
        <begin position="305"/>
        <end position="324"/>
    </location>
</feature>
<accession>A0AAU9JF58</accession>
<evidence type="ECO:0000256" key="1">
    <source>
        <dbReference type="SAM" id="MobiDB-lite"/>
    </source>
</evidence>
<dbReference type="Proteomes" id="UP001162131">
    <property type="component" value="Unassembled WGS sequence"/>
</dbReference>
<evidence type="ECO:0000313" key="3">
    <source>
        <dbReference type="Proteomes" id="UP001162131"/>
    </source>
</evidence>
<evidence type="ECO:0000313" key="2">
    <source>
        <dbReference type="EMBL" id="CAG9323702.1"/>
    </source>
</evidence>
<feature type="region of interest" description="Disordered" evidence="1">
    <location>
        <begin position="279"/>
        <end position="298"/>
    </location>
</feature>
<protein>
    <submittedName>
        <fullName evidence="2">Uncharacterized protein</fullName>
    </submittedName>
</protein>
<reference evidence="2" key="1">
    <citation type="submission" date="2021-09" db="EMBL/GenBank/DDBJ databases">
        <authorList>
            <consortium name="AG Swart"/>
            <person name="Singh M."/>
            <person name="Singh A."/>
            <person name="Seah K."/>
            <person name="Emmerich C."/>
        </authorList>
    </citation>
    <scope>NUCLEOTIDE SEQUENCE</scope>
    <source>
        <strain evidence="2">ATCC30299</strain>
    </source>
</reference>
<feature type="compositionally biased region" description="Polar residues" evidence="1">
    <location>
        <begin position="313"/>
        <end position="324"/>
    </location>
</feature>
<name>A0AAU9JF58_9CILI</name>
<gene>
    <name evidence="2" type="ORF">BSTOLATCC_MIC34742</name>
</gene>
<sequence>MQAAISASKFQRNTPEFSIRRKTAVGIKEKCQSIEISDFADIIKAQCHINMPISSTDDLATLIPPTPQVQEMRHQRQSSASDLFRSFTERQIMIDEPSSATIDINPKSKLRSSIENKLHEQFLDKISEEEWRIIHNEIYQITDINRLGLLEKILGLSISKLNPDDIKELRKLGRNSCILCGCNCRANTLSPVSLPPRNSQPRTDRSSPFPQQSISTFDLSENSNFKKCKKCLCYTNVSDSSSYCEYCLISPVNETILNEQISIIMQIKSNLEAPIRSQKSSRIHEAPPLSTNVFGDGKLKSITPPKRRLPSMSGCSSKESQQDNGPFSVDFSIGGNKLSVDLSLKNQYLRIIIPQNINPSSRDSINNEKPTNGPENLMQTTFTQLNVPPAVKNPITPCFRLPLDKILNEEPKELQSESSNEISNIIKIIGKLKSACSHLQSKSTNLLKQILSPSENSDYKNWYLDYLVCMKSILKGISKIFPQNASALETMIKCTSLLFDSLLIKIDELIQQSLNFKVKAISLQNEMQKKEIEFEAQYSQMNNILQKYEGIIEYYKLCESRTPSV</sequence>
<dbReference type="AlphaFoldDB" id="A0AAU9JF58"/>
<keyword evidence="3" id="KW-1185">Reference proteome</keyword>
<comment type="caution">
    <text evidence="2">The sequence shown here is derived from an EMBL/GenBank/DDBJ whole genome shotgun (WGS) entry which is preliminary data.</text>
</comment>